<evidence type="ECO:0000313" key="12">
    <source>
        <dbReference type="EMBL" id="KZL51663.1"/>
    </source>
</evidence>
<dbReference type="CDD" id="cd02165">
    <property type="entry name" value="NMNAT"/>
    <property type="match status" value="1"/>
</dbReference>
<dbReference type="Gene3D" id="3.40.50.620">
    <property type="entry name" value="HUPs"/>
    <property type="match status" value="1"/>
</dbReference>
<dbReference type="HAMAP" id="MF_00244">
    <property type="entry name" value="NaMN_adenylyltr"/>
    <property type="match status" value="1"/>
</dbReference>
<evidence type="ECO:0000256" key="4">
    <source>
        <dbReference type="ARBA" id="ARBA00022679"/>
    </source>
</evidence>
<dbReference type="Pfam" id="PF01467">
    <property type="entry name" value="CTP_transf_like"/>
    <property type="match status" value="1"/>
</dbReference>
<dbReference type="InterPro" id="IPR014729">
    <property type="entry name" value="Rossmann-like_a/b/a_fold"/>
</dbReference>
<evidence type="ECO:0000256" key="7">
    <source>
        <dbReference type="ARBA" id="ARBA00022840"/>
    </source>
</evidence>
<evidence type="ECO:0000256" key="10">
    <source>
        <dbReference type="HAMAP-Rule" id="MF_00244"/>
    </source>
</evidence>
<evidence type="ECO:0000256" key="8">
    <source>
        <dbReference type="ARBA" id="ARBA00023027"/>
    </source>
</evidence>
<feature type="domain" description="Cytidyltransferase-like" evidence="11">
    <location>
        <begin position="5"/>
        <end position="165"/>
    </location>
</feature>
<name>A0A166KXM8_NODSP</name>
<accession>A0A166KXM8</accession>
<dbReference type="EMBL" id="LWAJ01000013">
    <property type="protein sequence ID" value="KZL51663.1"/>
    <property type="molecule type" value="Genomic_DNA"/>
</dbReference>
<dbReference type="GO" id="GO:0005524">
    <property type="term" value="F:ATP binding"/>
    <property type="evidence" value="ECO:0007669"/>
    <property type="project" value="UniProtKB-KW"/>
</dbReference>
<gene>
    <name evidence="10" type="primary">nadD</name>
    <name evidence="12" type="ORF">A2T98_01030</name>
</gene>
<dbReference type="PANTHER" id="PTHR39321">
    <property type="entry name" value="NICOTINATE-NUCLEOTIDE ADENYLYLTRANSFERASE-RELATED"/>
    <property type="match status" value="1"/>
</dbReference>
<reference evidence="12 13" key="1">
    <citation type="submission" date="2016-04" db="EMBL/GenBank/DDBJ databases">
        <title>Draft Genome Assembly of the Bloom-forming Cyanobacterium Nodularia spumigena Strain CENA596 in Shrimp Production Ponds.</title>
        <authorList>
            <person name="Popin R.V."/>
            <person name="Rigonato J."/>
            <person name="Abreu V.A."/>
            <person name="Andreote A.P."/>
            <person name="Silveira S.B."/>
            <person name="Odebrecht C."/>
            <person name="Fiore M.F."/>
        </authorList>
    </citation>
    <scope>NUCLEOTIDE SEQUENCE [LARGE SCALE GENOMIC DNA]</scope>
    <source>
        <strain evidence="12 13">CENA596</strain>
    </source>
</reference>
<evidence type="ECO:0000256" key="6">
    <source>
        <dbReference type="ARBA" id="ARBA00022741"/>
    </source>
</evidence>
<evidence type="ECO:0000259" key="11">
    <source>
        <dbReference type="Pfam" id="PF01467"/>
    </source>
</evidence>
<dbReference type="InterPro" id="IPR004821">
    <property type="entry name" value="Cyt_trans-like"/>
</dbReference>
<keyword evidence="3 10" id="KW-0662">Pyridine nucleotide biosynthesis</keyword>
<sequence length="199" mass="22534">MRIALFGTSADPPTAGHQKILRWLSEGYDWVAVWAADNPFKSHQTPLSHRATMLQLLITDIDTPRRNIALEQDLSSFRTLETLEKAKSRWGEDTEFTLVIGSDLLHQLPRWYHIEDLLQQVQLLIVPRPGYAIDEYSLEAVQNLGGNIAIASLTGIDVSSTAYREHGDTQALTPPIVAYIHQEHLYKCQDSTTKSYQLH</sequence>
<evidence type="ECO:0000256" key="1">
    <source>
        <dbReference type="ARBA" id="ARBA00002324"/>
    </source>
</evidence>
<dbReference type="NCBIfam" id="TIGR00125">
    <property type="entry name" value="cyt_tran_rel"/>
    <property type="match status" value="1"/>
</dbReference>
<comment type="pathway">
    <text evidence="2 10">Cofactor biosynthesis; NAD(+) biosynthesis; deamido-NAD(+) from nicotinate D-ribonucleotide: step 1/1.</text>
</comment>
<evidence type="ECO:0000256" key="5">
    <source>
        <dbReference type="ARBA" id="ARBA00022695"/>
    </source>
</evidence>
<dbReference type="Proteomes" id="UP000076555">
    <property type="component" value="Unassembled WGS sequence"/>
</dbReference>
<comment type="similarity">
    <text evidence="10">Belongs to the NadD family.</text>
</comment>
<dbReference type="SUPFAM" id="SSF52374">
    <property type="entry name" value="Nucleotidylyl transferase"/>
    <property type="match status" value="1"/>
</dbReference>
<organism evidence="12 13">
    <name type="scientific">Nodularia spumigena CENA596</name>
    <dbReference type="NCBI Taxonomy" id="1819295"/>
    <lineage>
        <taxon>Bacteria</taxon>
        <taxon>Bacillati</taxon>
        <taxon>Cyanobacteriota</taxon>
        <taxon>Cyanophyceae</taxon>
        <taxon>Nostocales</taxon>
        <taxon>Nodulariaceae</taxon>
        <taxon>Nodularia</taxon>
    </lineage>
</organism>
<protein>
    <recommendedName>
        <fullName evidence="10">Probable nicotinate-nucleotide adenylyltransferase</fullName>
        <ecNumber evidence="10">2.7.7.18</ecNumber>
    </recommendedName>
    <alternativeName>
        <fullName evidence="10">Deamido-NAD(+) diphosphorylase</fullName>
    </alternativeName>
    <alternativeName>
        <fullName evidence="10">Deamido-NAD(+) pyrophosphorylase</fullName>
    </alternativeName>
    <alternativeName>
        <fullName evidence="10">Nicotinate mononucleotide adenylyltransferase</fullName>
        <shortName evidence="10">NaMN adenylyltransferase</shortName>
    </alternativeName>
</protein>
<proteinExistence type="inferred from homology"/>
<dbReference type="EC" id="2.7.7.18" evidence="10"/>
<dbReference type="PANTHER" id="PTHR39321:SF3">
    <property type="entry name" value="PHOSPHOPANTETHEINE ADENYLYLTRANSFERASE"/>
    <property type="match status" value="1"/>
</dbReference>
<dbReference type="RefSeq" id="WP_063871180.1">
    <property type="nucleotide sequence ID" value="NZ_CAWMRI010000013.1"/>
</dbReference>
<dbReference type="NCBIfam" id="TIGR00482">
    <property type="entry name" value="nicotinate (nicotinamide) nucleotide adenylyltransferase"/>
    <property type="match status" value="1"/>
</dbReference>
<dbReference type="NCBIfam" id="NF000842">
    <property type="entry name" value="PRK00071.2-1"/>
    <property type="match status" value="1"/>
</dbReference>
<evidence type="ECO:0000256" key="3">
    <source>
        <dbReference type="ARBA" id="ARBA00022642"/>
    </source>
</evidence>
<comment type="catalytic activity">
    <reaction evidence="9 10">
        <text>nicotinate beta-D-ribonucleotide + ATP + H(+) = deamido-NAD(+) + diphosphate</text>
        <dbReference type="Rhea" id="RHEA:22860"/>
        <dbReference type="ChEBI" id="CHEBI:15378"/>
        <dbReference type="ChEBI" id="CHEBI:30616"/>
        <dbReference type="ChEBI" id="CHEBI:33019"/>
        <dbReference type="ChEBI" id="CHEBI:57502"/>
        <dbReference type="ChEBI" id="CHEBI:58437"/>
        <dbReference type="EC" id="2.7.7.18"/>
    </reaction>
</comment>
<evidence type="ECO:0000256" key="2">
    <source>
        <dbReference type="ARBA" id="ARBA00005019"/>
    </source>
</evidence>
<evidence type="ECO:0000313" key="13">
    <source>
        <dbReference type="Proteomes" id="UP000076555"/>
    </source>
</evidence>
<keyword evidence="6 10" id="KW-0547">Nucleotide-binding</keyword>
<dbReference type="UniPathway" id="UPA00253">
    <property type="reaction ID" value="UER00332"/>
</dbReference>
<dbReference type="GO" id="GO:0004515">
    <property type="term" value="F:nicotinate-nucleotide adenylyltransferase activity"/>
    <property type="evidence" value="ECO:0007669"/>
    <property type="project" value="UniProtKB-UniRule"/>
</dbReference>
<comment type="function">
    <text evidence="1 10">Catalyzes the reversible adenylation of nicotinate mononucleotide (NaMN) to nicotinic acid adenine dinucleotide (NaAD).</text>
</comment>
<keyword evidence="5 10" id="KW-0548">Nucleotidyltransferase</keyword>
<comment type="caution">
    <text evidence="12">The sequence shown here is derived from an EMBL/GenBank/DDBJ whole genome shotgun (WGS) entry which is preliminary data.</text>
</comment>
<dbReference type="GO" id="GO:0009435">
    <property type="term" value="P:NAD+ biosynthetic process"/>
    <property type="evidence" value="ECO:0007669"/>
    <property type="project" value="UniProtKB-UniRule"/>
</dbReference>
<keyword evidence="7 10" id="KW-0067">ATP-binding</keyword>
<dbReference type="InterPro" id="IPR005248">
    <property type="entry name" value="NadD/NMNAT"/>
</dbReference>
<dbReference type="AlphaFoldDB" id="A0A166KXM8"/>
<evidence type="ECO:0000256" key="9">
    <source>
        <dbReference type="ARBA" id="ARBA00048721"/>
    </source>
</evidence>
<keyword evidence="8 10" id="KW-0520">NAD</keyword>
<dbReference type="OrthoDB" id="5295945at2"/>
<keyword evidence="4 10" id="KW-0808">Transferase</keyword>